<name>A0AAD8S024_LOLMU</name>
<gene>
    <name evidence="2" type="ORF">QYE76_060549</name>
</gene>
<dbReference type="InterPro" id="IPR036163">
    <property type="entry name" value="HMA_dom_sf"/>
</dbReference>
<dbReference type="PROSITE" id="PS50846">
    <property type="entry name" value="HMA_2"/>
    <property type="match status" value="1"/>
</dbReference>
<dbReference type="InterPro" id="IPR044594">
    <property type="entry name" value="HIPP01/3/5/6"/>
</dbReference>
<keyword evidence="3" id="KW-1185">Reference proteome</keyword>
<organism evidence="2 3">
    <name type="scientific">Lolium multiflorum</name>
    <name type="common">Italian ryegrass</name>
    <name type="synonym">Lolium perenne subsp. multiflorum</name>
    <dbReference type="NCBI Taxonomy" id="4521"/>
    <lineage>
        <taxon>Eukaryota</taxon>
        <taxon>Viridiplantae</taxon>
        <taxon>Streptophyta</taxon>
        <taxon>Embryophyta</taxon>
        <taxon>Tracheophyta</taxon>
        <taxon>Spermatophyta</taxon>
        <taxon>Magnoliopsida</taxon>
        <taxon>Liliopsida</taxon>
        <taxon>Poales</taxon>
        <taxon>Poaceae</taxon>
        <taxon>BOP clade</taxon>
        <taxon>Pooideae</taxon>
        <taxon>Poodae</taxon>
        <taxon>Poeae</taxon>
        <taxon>Poeae Chloroplast Group 2 (Poeae type)</taxon>
        <taxon>Loliodinae</taxon>
        <taxon>Loliinae</taxon>
        <taxon>Lolium</taxon>
    </lineage>
</organism>
<dbReference type="CDD" id="cd00371">
    <property type="entry name" value="HMA"/>
    <property type="match status" value="1"/>
</dbReference>
<dbReference type="PANTHER" id="PTHR46413">
    <property type="entry name" value="HEAVY METAL-ASSOCIATED ISOPRENYLATED PLANT PROTEIN 6"/>
    <property type="match status" value="1"/>
</dbReference>
<dbReference type="InterPro" id="IPR006121">
    <property type="entry name" value="HMA_dom"/>
</dbReference>
<sequence length="150" mass="16229">MAPVELRMDVHCSKCVKKIRKAVENLRGVSRVWASPEQGLVVVHGTADVYALRRRIERKMERPVEIVSDGGSAPYYYPGTTTAASHYGPPQLPAYGWGSAPPPPPPHAYYSHPPPVNSYPYAAGGYGAGWADPDPYGYAAHSTVSSCSIM</sequence>
<dbReference type="Proteomes" id="UP001231189">
    <property type="component" value="Unassembled WGS sequence"/>
</dbReference>
<comment type="caution">
    <text evidence="2">The sequence shown here is derived from an EMBL/GenBank/DDBJ whole genome shotgun (WGS) entry which is preliminary data.</text>
</comment>
<evidence type="ECO:0000313" key="3">
    <source>
        <dbReference type="Proteomes" id="UP001231189"/>
    </source>
</evidence>
<dbReference type="EMBL" id="JAUUTY010000004">
    <property type="protein sequence ID" value="KAK1642744.1"/>
    <property type="molecule type" value="Genomic_DNA"/>
</dbReference>
<dbReference type="SUPFAM" id="SSF55008">
    <property type="entry name" value="HMA, heavy metal-associated domain"/>
    <property type="match status" value="1"/>
</dbReference>
<dbReference type="Gene3D" id="3.30.70.100">
    <property type="match status" value="1"/>
</dbReference>
<dbReference type="AlphaFoldDB" id="A0AAD8S024"/>
<evidence type="ECO:0000259" key="1">
    <source>
        <dbReference type="PROSITE" id="PS50846"/>
    </source>
</evidence>
<dbReference type="PANTHER" id="PTHR46413:SF22">
    <property type="entry name" value="OS03G0829466 PROTEIN"/>
    <property type="match status" value="1"/>
</dbReference>
<evidence type="ECO:0000313" key="2">
    <source>
        <dbReference type="EMBL" id="KAK1642744.1"/>
    </source>
</evidence>
<dbReference type="Pfam" id="PF00403">
    <property type="entry name" value="HMA"/>
    <property type="match status" value="1"/>
</dbReference>
<accession>A0AAD8S024</accession>
<protein>
    <recommendedName>
        <fullName evidence="1">HMA domain-containing protein</fullName>
    </recommendedName>
</protein>
<dbReference type="GO" id="GO:0046872">
    <property type="term" value="F:metal ion binding"/>
    <property type="evidence" value="ECO:0007669"/>
    <property type="project" value="InterPro"/>
</dbReference>
<reference evidence="2" key="1">
    <citation type="submission" date="2023-07" db="EMBL/GenBank/DDBJ databases">
        <title>A chromosome-level genome assembly of Lolium multiflorum.</title>
        <authorList>
            <person name="Chen Y."/>
            <person name="Copetti D."/>
            <person name="Kolliker R."/>
            <person name="Studer B."/>
        </authorList>
    </citation>
    <scope>NUCLEOTIDE SEQUENCE</scope>
    <source>
        <strain evidence="2">02402/16</strain>
        <tissue evidence="2">Leaf</tissue>
    </source>
</reference>
<feature type="domain" description="HMA" evidence="1">
    <location>
        <begin position="1"/>
        <end position="64"/>
    </location>
</feature>
<proteinExistence type="predicted"/>